<evidence type="ECO:0000313" key="3">
    <source>
        <dbReference type="Proteomes" id="UP000712600"/>
    </source>
</evidence>
<organism evidence="2 3">
    <name type="scientific">Brassica cretica</name>
    <name type="common">Mustard</name>
    <dbReference type="NCBI Taxonomy" id="69181"/>
    <lineage>
        <taxon>Eukaryota</taxon>
        <taxon>Viridiplantae</taxon>
        <taxon>Streptophyta</taxon>
        <taxon>Embryophyta</taxon>
        <taxon>Tracheophyta</taxon>
        <taxon>Spermatophyta</taxon>
        <taxon>Magnoliopsida</taxon>
        <taxon>eudicotyledons</taxon>
        <taxon>Gunneridae</taxon>
        <taxon>Pentapetalae</taxon>
        <taxon>rosids</taxon>
        <taxon>malvids</taxon>
        <taxon>Brassicales</taxon>
        <taxon>Brassicaceae</taxon>
        <taxon>Brassiceae</taxon>
        <taxon>Brassica</taxon>
    </lineage>
</organism>
<protein>
    <recommendedName>
        <fullName evidence="4">Secreted protein</fullName>
    </recommendedName>
</protein>
<evidence type="ECO:0008006" key="4">
    <source>
        <dbReference type="Google" id="ProtNLM"/>
    </source>
</evidence>
<comment type="caution">
    <text evidence="2">The sequence shown here is derived from an EMBL/GenBank/DDBJ whole genome shotgun (WGS) entry which is preliminary data.</text>
</comment>
<reference evidence="2" key="1">
    <citation type="submission" date="2019-12" db="EMBL/GenBank/DDBJ databases">
        <title>Genome sequencing and annotation of Brassica cretica.</title>
        <authorList>
            <person name="Studholme D.J."/>
            <person name="Sarris P."/>
        </authorList>
    </citation>
    <scope>NUCLEOTIDE SEQUENCE</scope>
    <source>
        <strain evidence="2">PFS-109/04</strain>
        <tissue evidence="2">Leaf</tissue>
    </source>
</reference>
<dbReference type="AlphaFoldDB" id="A0A8S9NVU0"/>
<dbReference type="Proteomes" id="UP000712600">
    <property type="component" value="Unassembled WGS sequence"/>
</dbReference>
<evidence type="ECO:0000256" key="1">
    <source>
        <dbReference type="SAM" id="SignalP"/>
    </source>
</evidence>
<name>A0A8S9NVU0_BRACR</name>
<proteinExistence type="predicted"/>
<sequence length="371" mass="37715">MTVSLSSSFLSNLFLGFSHCFSDSPAPPRPLGGCRSPSALLEDGSPFVVSGSSAHVGISVRWFFPCVGGVISESTVGEALECLSSGSLSSCVACGSCRSLGAELEPEVCESLVSLFLLCSLPVVSGGNAFGPSEVGSQLALVVVSWQRVDDGDSTACVCGFVYGVASLQSGVGRFSGAAASFRRLPEPLCVSLSQSLLLLLVISVFLSSAVEALLEDGSPFVVSGSSAHVGISVRWFFPCFGGVISESTVGEALECLSSGSLSSCVACGSCRSLGAELEPEVCESLVSLFLLCSLLVVSGGNAFGPSEVGSQLALVVVSWQRVDDGDSTACVCGFVYGVASLQSGVGLTVWFSSPSSLSPLGSLRGLAGLE</sequence>
<feature type="signal peptide" evidence="1">
    <location>
        <begin position="1"/>
        <end position="20"/>
    </location>
</feature>
<evidence type="ECO:0000313" key="2">
    <source>
        <dbReference type="EMBL" id="KAF3505173.1"/>
    </source>
</evidence>
<keyword evidence="1" id="KW-0732">Signal</keyword>
<gene>
    <name evidence="2" type="ORF">F2Q69_00041322</name>
</gene>
<feature type="chain" id="PRO_5035793417" description="Secreted protein" evidence="1">
    <location>
        <begin position="21"/>
        <end position="371"/>
    </location>
</feature>
<dbReference type="EMBL" id="QGKX02001621">
    <property type="protein sequence ID" value="KAF3505173.1"/>
    <property type="molecule type" value="Genomic_DNA"/>
</dbReference>
<accession>A0A8S9NVU0</accession>